<dbReference type="Gene3D" id="3.20.20.100">
    <property type="entry name" value="NADP-dependent oxidoreductase domain"/>
    <property type="match status" value="1"/>
</dbReference>
<protein>
    <submittedName>
        <fullName evidence="2">Aldo/keto reductase</fullName>
    </submittedName>
</protein>
<proteinExistence type="predicted"/>
<dbReference type="Proteomes" id="UP000326903">
    <property type="component" value="Unassembled WGS sequence"/>
</dbReference>
<dbReference type="GO" id="GO:0005829">
    <property type="term" value="C:cytosol"/>
    <property type="evidence" value="ECO:0007669"/>
    <property type="project" value="TreeGrafter"/>
</dbReference>
<comment type="caution">
    <text evidence="2">The sequence shown here is derived from an EMBL/GenBank/DDBJ whole genome shotgun (WGS) entry which is preliminary data.</text>
</comment>
<gene>
    <name evidence="2" type="ORF">FW778_19535</name>
</gene>
<dbReference type="PANTHER" id="PTHR42686">
    <property type="entry name" value="GH17980P-RELATED"/>
    <property type="match status" value="1"/>
</dbReference>
<dbReference type="Pfam" id="PF00248">
    <property type="entry name" value="Aldo_ket_red"/>
    <property type="match status" value="1"/>
</dbReference>
<evidence type="ECO:0000313" key="2">
    <source>
        <dbReference type="EMBL" id="KAA9036087.1"/>
    </source>
</evidence>
<keyword evidence="3" id="KW-1185">Reference proteome</keyword>
<feature type="domain" description="NADP-dependent oxidoreductase" evidence="1">
    <location>
        <begin position="22"/>
        <end position="311"/>
    </location>
</feature>
<dbReference type="RefSeq" id="WP_150416554.1">
    <property type="nucleotide sequence ID" value="NZ_VYQF01000009.1"/>
</dbReference>
<dbReference type="PANTHER" id="PTHR42686:SF1">
    <property type="entry name" value="GH17980P-RELATED"/>
    <property type="match status" value="1"/>
</dbReference>
<accession>A0A5J5ID64</accession>
<organism evidence="2 3">
    <name type="scientific">Ginsengibacter hankyongi</name>
    <dbReference type="NCBI Taxonomy" id="2607284"/>
    <lineage>
        <taxon>Bacteria</taxon>
        <taxon>Pseudomonadati</taxon>
        <taxon>Bacteroidota</taxon>
        <taxon>Chitinophagia</taxon>
        <taxon>Chitinophagales</taxon>
        <taxon>Chitinophagaceae</taxon>
        <taxon>Ginsengibacter</taxon>
    </lineage>
</organism>
<name>A0A5J5ID64_9BACT</name>
<dbReference type="SUPFAM" id="SSF51430">
    <property type="entry name" value="NAD(P)-linked oxidoreductase"/>
    <property type="match status" value="1"/>
</dbReference>
<evidence type="ECO:0000259" key="1">
    <source>
        <dbReference type="Pfam" id="PF00248"/>
    </source>
</evidence>
<dbReference type="InterPro" id="IPR023210">
    <property type="entry name" value="NADP_OxRdtase_dom"/>
</dbReference>
<dbReference type="EMBL" id="VYQF01000009">
    <property type="protein sequence ID" value="KAA9036087.1"/>
    <property type="molecule type" value="Genomic_DNA"/>
</dbReference>
<dbReference type="GO" id="GO:0016491">
    <property type="term" value="F:oxidoreductase activity"/>
    <property type="evidence" value="ECO:0007669"/>
    <property type="project" value="InterPro"/>
</dbReference>
<evidence type="ECO:0000313" key="3">
    <source>
        <dbReference type="Proteomes" id="UP000326903"/>
    </source>
</evidence>
<dbReference type="CDD" id="cd19090">
    <property type="entry name" value="AKR_AKR15A-like"/>
    <property type="match status" value="1"/>
</dbReference>
<dbReference type="InterPro" id="IPR036812">
    <property type="entry name" value="NAD(P)_OxRdtase_dom_sf"/>
</dbReference>
<dbReference type="InterPro" id="IPR020471">
    <property type="entry name" value="AKR"/>
</dbReference>
<sequence>MELTPTYKPDIYKSNFPGEGSRLVYGTSGLGGVWGKVEEQESIDCILYALENDIFSFDTSPSYSKAELYLGKALAKWRGETPFVSTKVGRLKAETAFDAKLDYSPKGMRESLMRSLDLLGLNHVDLLFLHEPQWVPIDRINEILETLLSFREEGYTKMLGIGGNPSGLFATYIDNRYFQVISSFTKMDACNLSAFEDILPKTIPQHISFYAASSLHFGLLGNRFEHFVAQGNKGYEDNISLKDIERAVRVNALALRNEIPLAELAQRYLFSVEEATRVVMGARKLSQVTDTVSCWKVGALSKSLFDEITQIILGT</sequence>
<reference evidence="2 3" key="1">
    <citation type="submission" date="2019-09" db="EMBL/GenBank/DDBJ databases">
        <title>Draft genome sequence of Ginsengibacter sp. BR5-29.</title>
        <authorList>
            <person name="Im W.-T."/>
        </authorList>
    </citation>
    <scope>NUCLEOTIDE SEQUENCE [LARGE SCALE GENOMIC DNA]</scope>
    <source>
        <strain evidence="2 3">BR5-29</strain>
    </source>
</reference>
<dbReference type="AlphaFoldDB" id="A0A5J5ID64"/>